<name>A0AAV9NPV2_9EURO</name>
<dbReference type="SUPFAM" id="SSF47459">
    <property type="entry name" value="HLH, helix-loop-helix DNA-binding domain"/>
    <property type="match status" value="1"/>
</dbReference>
<dbReference type="GeneID" id="89972693"/>
<feature type="compositionally biased region" description="Pro residues" evidence="2">
    <location>
        <begin position="312"/>
        <end position="326"/>
    </location>
</feature>
<evidence type="ECO:0000256" key="2">
    <source>
        <dbReference type="SAM" id="MobiDB-lite"/>
    </source>
</evidence>
<sequence>MRAQYTISPQNPQMMTQDGGQAGGWPQDMQDDHMIAGVGDDDFTKFLDLDGNDFSPFSNMVQTSSGLDTPMGRLAFGTGADLNFNGQDQMEMSMPQTNDNIGYQHPMHPSPAYTQFQQYPQMQMQPHYHVPPTPVSAEMQAAKYVQHVGSNGQILFDQQQVSFTPLVSPAQTPMDGTFVMSDYGLADDFFSPLTSPAIEAQTVYTGATASPIDLNLDPANTQPASAGQKRPRRKASNIARTPVRSVKPSPVTKPQLRRRNPSLSSISIDRLGPALGQVPYGSNLLPLAPGSTTFAVSDDSVSPEPLSEAVMRPPPVPQPAKSPHPPVLNKKSSGGNAVTPATLMRMPSDQALGSKALAQQEDPKEAEEPMDDMMLPAAVSVAPPVLATIDTSKAGDDSETTPTMSAKSAKLNALSTPRSALIRSESMEKFAKPGKVEGRGGRASKKRQSTSNATISPALRPKISPSISPLVPASGPGMQHISPDASALYLASKSNYQNILEGTHLPGVSYPETLAENLTSKRTSHKIAEQGRRNRINLALKEIEALLPASILGLNGKKDRASSHENEEMEAKASASASASAQGASKASTVEMAIIYIRNLQSELAETKDKLEAAEKRLAEGTSSAESQASE</sequence>
<accession>A0AAV9NPV2</accession>
<gene>
    <name evidence="4" type="ORF">LTR84_004515</name>
</gene>
<organism evidence="4 5">
    <name type="scientific">Exophiala bonariae</name>
    <dbReference type="NCBI Taxonomy" id="1690606"/>
    <lineage>
        <taxon>Eukaryota</taxon>
        <taxon>Fungi</taxon>
        <taxon>Dikarya</taxon>
        <taxon>Ascomycota</taxon>
        <taxon>Pezizomycotina</taxon>
        <taxon>Eurotiomycetes</taxon>
        <taxon>Chaetothyriomycetidae</taxon>
        <taxon>Chaetothyriales</taxon>
        <taxon>Herpotrichiellaceae</taxon>
        <taxon>Exophiala</taxon>
    </lineage>
</organism>
<feature type="compositionally biased region" description="Low complexity" evidence="2">
    <location>
        <begin position="572"/>
        <end position="586"/>
    </location>
</feature>
<feature type="compositionally biased region" description="Basic and acidic residues" evidence="2">
    <location>
        <begin position="425"/>
        <end position="440"/>
    </location>
</feature>
<dbReference type="CDD" id="cd11392">
    <property type="entry name" value="bHLH_ScPHO4_like"/>
    <property type="match status" value="1"/>
</dbReference>
<protein>
    <recommendedName>
        <fullName evidence="3">BHLH domain-containing protein</fullName>
    </recommendedName>
</protein>
<feature type="region of interest" description="Disordered" evidence="2">
    <location>
        <begin position="556"/>
        <end position="586"/>
    </location>
</feature>
<dbReference type="GO" id="GO:0046983">
    <property type="term" value="F:protein dimerization activity"/>
    <property type="evidence" value="ECO:0007669"/>
    <property type="project" value="InterPro"/>
</dbReference>
<feature type="coiled-coil region" evidence="1">
    <location>
        <begin position="597"/>
        <end position="624"/>
    </location>
</feature>
<comment type="caution">
    <text evidence="4">The sequence shown here is derived from an EMBL/GenBank/DDBJ whole genome shotgun (WGS) entry which is preliminary data.</text>
</comment>
<dbReference type="InterPro" id="IPR011598">
    <property type="entry name" value="bHLH_dom"/>
</dbReference>
<reference evidence="4 5" key="1">
    <citation type="submission" date="2023-08" db="EMBL/GenBank/DDBJ databases">
        <title>Black Yeasts Isolated from many extreme environments.</title>
        <authorList>
            <person name="Coleine C."/>
            <person name="Stajich J.E."/>
            <person name="Selbmann L."/>
        </authorList>
    </citation>
    <scope>NUCLEOTIDE SEQUENCE [LARGE SCALE GENOMIC DNA]</scope>
    <source>
        <strain evidence="4 5">CCFEE 5792</strain>
    </source>
</reference>
<dbReference type="Gene3D" id="4.10.280.10">
    <property type="entry name" value="Helix-loop-helix DNA-binding domain"/>
    <property type="match status" value="1"/>
</dbReference>
<proteinExistence type="predicted"/>
<feature type="compositionally biased region" description="Basic and acidic residues" evidence="2">
    <location>
        <begin position="556"/>
        <end position="571"/>
    </location>
</feature>
<dbReference type="PROSITE" id="PS50888">
    <property type="entry name" value="BHLH"/>
    <property type="match status" value="1"/>
</dbReference>
<feature type="region of interest" description="Disordered" evidence="2">
    <location>
        <begin position="1"/>
        <end position="24"/>
    </location>
</feature>
<dbReference type="AlphaFoldDB" id="A0AAV9NPV2"/>
<dbReference type="Pfam" id="PF00010">
    <property type="entry name" value="HLH"/>
    <property type="match status" value="1"/>
</dbReference>
<evidence type="ECO:0000313" key="5">
    <source>
        <dbReference type="Proteomes" id="UP001358417"/>
    </source>
</evidence>
<feature type="region of interest" description="Disordered" evidence="2">
    <location>
        <begin position="213"/>
        <end position="268"/>
    </location>
</feature>
<feature type="compositionally biased region" description="Polar residues" evidence="2">
    <location>
        <begin position="1"/>
        <end position="19"/>
    </location>
</feature>
<dbReference type="InterPro" id="IPR036638">
    <property type="entry name" value="HLH_DNA-bd_sf"/>
</dbReference>
<dbReference type="RefSeq" id="XP_064710716.1">
    <property type="nucleotide sequence ID" value="XM_064848092.1"/>
</dbReference>
<keyword evidence="1" id="KW-0175">Coiled coil</keyword>
<dbReference type="EMBL" id="JAVRRD010000002">
    <property type="protein sequence ID" value="KAK5062444.1"/>
    <property type="molecule type" value="Genomic_DNA"/>
</dbReference>
<feature type="region of interest" description="Disordered" evidence="2">
    <location>
        <begin position="295"/>
        <end position="341"/>
    </location>
</feature>
<evidence type="ECO:0000259" key="3">
    <source>
        <dbReference type="PROSITE" id="PS50888"/>
    </source>
</evidence>
<evidence type="ECO:0000256" key="1">
    <source>
        <dbReference type="SAM" id="Coils"/>
    </source>
</evidence>
<dbReference type="Proteomes" id="UP001358417">
    <property type="component" value="Unassembled WGS sequence"/>
</dbReference>
<feature type="domain" description="BHLH" evidence="3">
    <location>
        <begin position="520"/>
        <end position="600"/>
    </location>
</feature>
<dbReference type="SMART" id="SM00353">
    <property type="entry name" value="HLH"/>
    <property type="match status" value="1"/>
</dbReference>
<evidence type="ECO:0000313" key="4">
    <source>
        <dbReference type="EMBL" id="KAK5062444.1"/>
    </source>
</evidence>
<feature type="region of interest" description="Disordered" evidence="2">
    <location>
        <begin position="391"/>
        <end position="466"/>
    </location>
</feature>
<keyword evidence="5" id="KW-1185">Reference proteome</keyword>